<gene>
    <name evidence="3" type="ORF">OCTVUL_1B005087</name>
</gene>
<dbReference type="Pfam" id="PF25567">
    <property type="entry name" value="TPR_SYO1"/>
    <property type="match status" value="1"/>
</dbReference>
<dbReference type="EMBL" id="OX597822">
    <property type="protein sequence ID" value="CAI9727916.1"/>
    <property type="molecule type" value="Genomic_DNA"/>
</dbReference>
<feature type="domain" description="SYO1-like TPR repeats" evidence="2">
    <location>
        <begin position="414"/>
        <end position="671"/>
    </location>
</feature>
<evidence type="ECO:0000313" key="3">
    <source>
        <dbReference type="EMBL" id="CAI9727916.1"/>
    </source>
</evidence>
<name>A0AA36B687_OCTVU</name>
<dbReference type="Proteomes" id="UP001162480">
    <property type="component" value="Chromosome 9"/>
</dbReference>
<dbReference type="InterPro" id="IPR016024">
    <property type="entry name" value="ARM-type_fold"/>
</dbReference>
<protein>
    <submittedName>
        <fullName evidence="3">Repeat-containing 3-like</fullName>
    </submittedName>
</protein>
<dbReference type="SUPFAM" id="SSF48371">
    <property type="entry name" value="ARM repeat"/>
    <property type="match status" value="1"/>
</dbReference>
<comment type="similarity">
    <text evidence="1">Belongs to the nuclear import and ribosome assembly adapter family.</text>
</comment>
<organism evidence="3 4">
    <name type="scientific">Octopus vulgaris</name>
    <name type="common">Common octopus</name>
    <dbReference type="NCBI Taxonomy" id="6645"/>
    <lineage>
        <taxon>Eukaryota</taxon>
        <taxon>Metazoa</taxon>
        <taxon>Spiralia</taxon>
        <taxon>Lophotrochozoa</taxon>
        <taxon>Mollusca</taxon>
        <taxon>Cephalopoda</taxon>
        <taxon>Coleoidea</taxon>
        <taxon>Octopodiformes</taxon>
        <taxon>Octopoda</taxon>
        <taxon>Incirrata</taxon>
        <taxon>Octopodidae</taxon>
        <taxon>Octopus</taxon>
    </lineage>
</organism>
<accession>A0AA36B687</accession>
<evidence type="ECO:0000256" key="1">
    <source>
        <dbReference type="ARBA" id="ARBA00049983"/>
    </source>
</evidence>
<dbReference type="PANTHER" id="PTHR13347:SF1">
    <property type="entry name" value="HEAT REPEAT-CONTAINING PROTEIN 3"/>
    <property type="match status" value="1"/>
</dbReference>
<reference evidence="3" key="1">
    <citation type="submission" date="2023-08" db="EMBL/GenBank/DDBJ databases">
        <authorList>
            <person name="Alioto T."/>
            <person name="Alioto T."/>
            <person name="Gomez Garrido J."/>
        </authorList>
    </citation>
    <scope>NUCLEOTIDE SEQUENCE</scope>
</reference>
<dbReference type="InterPro" id="IPR052616">
    <property type="entry name" value="SYO1-like"/>
</dbReference>
<dbReference type="GO" id="GO:0042273">
    <property type="term" value="P:ribosomal large subunit biogenesis"/>
    <property type="evidence" value="ECO:0007669"/>
    <property type="project" value="TreeGrafter"/>
</dbReference>
<evidence type="ECO:0000313" key="4">
    <source>
        <dbReference type="Proteomes" id="UP001162480"/>
    </source>
</evidence>
<sequence>MGKSKHRKRYGLPRPQPTGIVANLNEEEQSVTNGPSFVTLIDQLQSTEEECRLVACATVATIVADPLAIPVLLENNLVRILAPLLGDPNIYIQNSSVGALRNLSVDGGVAVCEKMVNSDVLTMVIGLLKMYEVGWEPSKLWDEKLAQLKTDTFIQAVHLLWNLCENSETAVQIFNKEKLAHPLVYCLNPSIYGYPLVLAVAHCLHTVTDSNPEVCTYLRNDEPLSQIQSLTTINTSSMDALLLRAVAAGLLVNVFGDQLSTASGHLVSPILSTIADVLAINTHEHLISEADKVVALQVTDVLDEAMMPMAEVSNGTTSEAGIEMLDVNNQTNGTTEKVEPTVDKTTEINKIVANAETFLKAQQLAVEIAANLCSEDDDYEVGSEESMSSDEVVCDVDMETNESSSVLSPCCLPSELHHCFVKFDILNHVLKKVECPPLSTSCPLNTPNKRIAKCLFQLRVHALLSAANMISSLSIETIGGIERLHSIWTGLVRMCHMKQDSEINCDVDYLEAVSSALSAVAQKFAECKTIKLADIMSPESMVLFEKMQESPNQQIRINSIRVLSSIGSTLLLNSSTHSELKPIGIALMNIACQDKSLHVVAEALDAIFDIFAEDEVDPVVKEINLIDNLKPVLSTLKGNAVVSRSQKQKYKDPVISTAKLNLIRFIKYKSSLGASTSQQTTESCNK</sequence>
<dbReference type="InterPro" id="IPR011989">
    <property type="entry name" value="ARM-like"/>
</dbReference>
<keyword evidence="4" id="KW-1185">Reference proteome</keyword>
<dbReference type="Gene3D" id="1.25.10.10">
    <property type="entry name" value="Leucine-rich Repeat Variant"/>
    <property type="match status" value="1"/>
</dbReference>
<dbReference type="InterPro" id="IPR057990">
    <property type="entry name" value="TPR_SYO1"/>
</dbReference>
<dbReference type="AlphaFoldDB" id="A0AA36B687"/>
<dbReference type="GO" id="GO:0051082">
    <property type="term" value="F:unfolded protein binding"/>
    <property type="evidence" value="ECO:0007669"/>
    <property type="project" value="TreeGrafter"/>
</dbReference>
<proteinExistence type="inferred from homology"/>
<evidence type="ECO:0000259" key="2">
    <source>
        <dbReference type="Pfam" id="PF25567"/>
    </source>
</evidence>
<dbReference type="GO" id="GO:0006606">
    <property type="term" value="P:protein import into nucleus"/>
    <property type="evidence" value="ECO:0007669"/>
    <property type="project" value="TreeGrafter"/>
</dbReference>
<dbReference type="PANTHER" id="PTHR13347">
    <property type="entry name" value="HEAT REPEAT-CONTAINING PROTEIN 3"/>
    <property type="match status" value="1"/>
</dbReference>